<keyword evidence="5" id="KW-0804">Transcription</keyword>
<dbReference type="InterPro" id="IPR016032">
    <property type="entry name" value="Sig_transdc_resp-reg_C-effctor"/>
</dbReference>
<dbReference type="InterPro" id="IPR001867">
    <property type="entry name" value="OmpR/PhoB-type_DNA-bd"/>
</dbReference>
<dbReference type="InterPro" id="IPR011006">
    <property type="entry name" value="CheY-like_superfamily"/>
</dbReference>
<dbReference type="RefSeq" id="WP_236339068.1">
    <property type="nucleotide sequence ID" value="NZ_CAKMMF010000003.1"/>
</dbReference>
<dbReference type="Pfam" id="PF00486">
    <property type="entry name" value="Trans_reg_C"/>
    <property type="match status" value="1"/>
</dbReference>
<sequence length="242" mass="27177">MTTNKILVVDDEPDITELITLYLERDGFDVHSTDNGEDAILLAEELKPDLIILDIQLKNLDGIEVCKKIRTDSGVPILFISCMNDDTDIIHGLTVGGDDYMTKPFSPSQLVARVKAHLRRQAVIDQSKTVIVVEEVLTFDGLVIDIPARTVLVRENEISLSTKEFELLVQLALAPNRAFPLDDLYTLVWGHDSMGDTRTLMVHISNLRKKIEIDPTNPLYITTVRGVGYKFSLKEGNTHVHR</sequence>
<dbReference type="Gene3D" id="6.10.250.690">
    <property type="match status" value="1"/>
</dbReference>
<dbReference type="Pfam" id="PF00072">
    <property type="entry name" value="Response_reg"/>
    <property type="match status" value="1"/>
</dbReference>
<gene>
    <name evidence="10" type="primary">phoP_2</name>
    <name evidence="10" type="ORF">PAECIP111893_00771</name>
</gene>
<dbReference type="PANTHER" id="PTHR48111:SF1">
    <property type="entry name" value="TWO-COMPONENT RESPONSE REGULATOR ORR33"/>
    <property type="match status" value="1"/>
</dbReference>
<feature type="domain" description="Response regulatory" evidence="8">
    <location>
        <begin position="5"/>
        <end position="118"/>
    </location>
</feature>
<proteinExistence type="predicted"/>
<evidence type="ECO:0000256" key="6">
    <source>
        <dbReference type="PROSITE-ProRule" id="PRU00169"/>
    </source>
</evidence>
<dbReference type="PROSITE" id="PS50110">
    <property type="entry name" value="RESPONSE_REGULATORY"/>
    <property type="match status" value="1"/>
</dbReference>
<organism evidence="10 11">
    <name type="scientific">Paenibacillus plantiphilus</name>
    <dbReference type="NCBI Taxonomy" id="2905650"/>
    <lineage>
        <taxon>Bacteria</taxon>
        <taxon>Bacillati</taxon>
        <taxon>Bacillota</taxon>
        <taxon>Bacilli</taxon>
        <taxon>Bacillales</taxon>
        <taxon>Paenibacillaceae</taxon>
        <taxon>Paenibacillus</taxon>
    </lineage>
</organism>
<keyword evidence="2" id="KW-0902">Two-component regulatory system</keyword>
<evidence type="ECO:0000259" key="9">
    <source>
        <dbReference type="PROSITE" id="PS51755"/>
    </source>
</evidence>
<name>A0ABM9BXJ0_9BACL</name>
<dbReference type="InterPro" id="IPR036388">
    <property type="entry name" value="WH-like_DNA-bd_sf"/>
</dbReference>
<dbReference type="SUPFAM" id="SSF52172">
    <property type="entry name" value="CheY-like"/>
    <property type="match status" value="1"/>
</dbReference>
<feature type="modified residue" description="4-aspartylphosphate" evidence="6">
    <location>
        <position position="54"/>
    </location>
</feature>
<accession>A0ABM9BXJ0</accession>
<dbReference type="PROSITE" id="PS51755">
    <property type="entry name" value="OMPR_PHOB"/>
    <property type="match status" value="1"/>
</dbReference>
<feature type="DNA-binding region" description="OmpR/PhoB-type" evidence="7">
    <location>
        <begin position="134"/>
        <end position="233"/>
    </location>
</feature>
<evidence type="ECO:0000256" key="5">
    <source>
        <dbReference type="ARBA" id="ARBA00023163"/>
    </source>
</evidence>
<evidence type="ECO:0000256" key="3">
    <source>
        <dbReference type="ARBA" id="ARBA00023015"/>
    </source>
</evidence>
<dbReference type="SUPFAM" id="SSF46894">
    <property type="entry name" value="C-terminal effector domain of the bipartite response regulators"/>
    <property type="match status" value="1"/>
</dbReference>
<evidence type="ECO:0000256" key="7">
    <source>
        <dbReference type="PROSITE-ProRule" id="PRU01091"/>
    </source>
</evidence>
<dbReference type="InterPro" id="IPR039420">
    <property type="entry name" value="WalR-like"/>
</dbReference>
<dbReference type="InterPro" id="IPR001789">
    <property type="entry name" value="Sig_transdc_resp-reg_receiver"/>
</dbReference>
<keyword evidence="4 7" id="KW-0238">DNA-binding</keyword>
<evidence type="ECO:0000256" key="2">
    <source>
        <dbReference type="ARBA" id="ARBA00023012"/>
    </source>
</evidence>
<comment type="caution">
    <text evidence="10">The sequence shown here is derived from an EMBL/GenBank/DDBJ whole genome shotgun (WGS) entry which is preliminary data.</text>
</comment>
<dbReference type="Gene3D" id="3.40.50.2300">
    <property type="match status" value="1"/>
</dbReference>
<feature type="domain" description="OmpR/PhoB-type" evidence="9">
    <location>
        <begin position="134"/>
        <end position="233"/>
    </location>
</feature>
<dbReference type="EMBL" id="CAKMMF010000003">
    <property type="protein sequence ID" value="CAH1195871.1"/>
    <property type="molecule type" value="Genomic_DNA"/>
</dbReference>
<evidence type="ECO:0000313" key="11">
    <source>
        <dbReference type="Proteomes" id="UP000838686"/>
    </source>
</evidence>
<protein>
    <submittedName>
        <fullName evidence="10">Alkaline phosphatase synthesis transcriptional regulatory protein PhoP</fullName>
    </submittedName>
</protein>
<dbReference type="SMART" id="SM00862">
    <property type="entry name" value="Trans_reg_C"/>
    <property type="match status" value="1"/>
</dbReference>
<evidence type="ECO:0000259" key="8">
    <source>
        <dbReference type="PROSITE" id="PS50110"/>
    </source>
</evidence>
<evidence type="ECO:0000256" key="1">
    <source>
        <dbReference type="ARBA" id="ARBA00022553"/>
    </source>
</evidence>
<evidence type="ECO:0000313" key="10">
    <source>
        <dbReference type="EMBL" id="CAH1195871.1"/>
    </source>
</evidence>
<keyword evidence="3" id="KW-0805">Transcription regulation</keyword>
<keyword evidence="1 6" id="KW-0597">Phosphoprotein</keyword>
<evidence type="ECO:0000256" key="4">
    <source>
        <dbReference type="ARBA" id="ARBA00023125"/>
    </source>
</evidence>
<dbReference type="Gene3D" id="1.10.10.10">
    <property type="entry name" value="Winged helix-like DNA-binding domain superfamily/Winged helix DNA-binding domain"/>
    <property type="match status" value="1"/>
</dbReference>
<keyword evidence="11" id="KW-1185">Reference proteome</keyword>
<dbReference type="CDD" id="cd00383">
    <property type="entry name" value="trans_reg_C"/>
    <property type="match status" value="1"/>
</dbReference>
<reference evidence="10" key="1">
    <citation type="submission" date="2022-01" db="EMBL/GenBank/DDBJ databases">
        <authorList>
            <person name="Criscuolo A."/>
        </authorList>
    </citation>
    <scope>NUCLEOTIDE SEQUENCE</scope>
    <source>
        <strain evidence="10">CIP111893</strain>
    </source>
</reference>
<dbReference type="PANTHER" id="PTHR48111">
    <property type="entry name" value="REGULATOR OF RPOS"/>
    <property type="match status" value="1"/>
</dbReference>
<dbReference type="Proteomes" id="UP000838686">
    <property type="component" value="Unassembled WGS sequence"/>
</dbReference>
<dbReference type="SMART" id="SM00448">
    <property type="entry name" value="REC"/>
    <property type="match status" value="1"/>
</dbReference>